<accession>A0ABU9XWX2</accession>
<dbReference type="EMBL" id="JBDIME010000001">
    <property type="protein sequence ID" value="MEN2788054.1"/>
    <property type="molecule type" value="Genomic_DNA"/>
</dbReference>
<dbReference type="Proteomes" id="UP001419910">
    <property type="component" value="Unassembled WGS sequence"/>
</dbReference>
<dbReference type="RefSeq" id="WP_343888091.1">
    <property type="nucleotide sequence ID" value="NZ_BAAAEH010000005.1"/>
</dbReference>
<name>A0ABU9XWX2_9SPHN</name>
<evidence type="ECO:0000313" key="2">
    <source>
        <dbReference type="Proteomes" id="UP001419910"/>
    </source>
</evidence>
<protein>
    <submittedName>
        <fullName evidence="1">Uncharacterized protein</fullName>
    </submittedName>
</protein>
<gene>
    <name evidence="1" type="ORF">ABC974_00295</name>
</gene>
<sequence>MLDSVRGKLARELVLYPPQPETKEVAEPAKIQVFRSRGAYRFGIDRHEHCLIN</sequence>
<keyword evidence="2" id="KW-1185">Reference proteome</keyword>
<reference evidence="1 2" key="1">
    <citation type="submission" date="2024-05" db="EMBL/GenBank/DDBJ databases">
        <authorList>
            <person name="Liu Q."/>
            <person name="Xin Y.-H."/>
        </authorList>
    </citation>
    <scope>NUCLEOTIDE SEQUENCE [LARGE SCALE GENOMIC DNA]</scope>
    <source>
        <strain evidence="1 2">CGMCC 1.10181</strain>
    </source>
</reference>
<evidence type="ECO:0000313" key="1">
    <source>
        <dbReference type="EMBL" id="MEN2788054.1"/>
    </source>
</evidence>
<comment type="caution">
    <text evidence="1">The sequence shown here is derived from an EMBL/GenBank/DDBJ whole genome shotgun (WGS) entry which is preliminary data.</text>
</comment>
<proteinExistence type="predicted"/>
<organism evidence="1 2">
    <name type="scientific">Sphingomonas oligophenolica</name>
    <dbReference type="NCBI Taxonomy" id="301154"/>
    <lineage>
        <taxon>Bacteria</taxon>
        <taxon>Pseudomonadati</taxon>
        <taxon>Pseudomonadota</taxon>
        <taxon>Alphaproteobacteria</taxon>
        <taxon>Sphingomonadales</taxon>
        <taxon>Sphingomonadaceae</taxon>
        <taxon>Sphingomonas</taxon>
    </lineage>
</organism>